<reference evidence="4" key="2">
    <citation type="submission" date="2019-09" db="UniProtKB">
        <authorList>
            <consortium name="WormBaseParasite"/>
        </authorList>
    </citation>
    <scope>IDENTIFICATION</scope>
</reference>
<feature type="compositionally biased region" description="Basic and acidic residues" evidence="1">
    <location>
        <begin position="91"/>
        <end position="100"/>
    </location>
</feature>
<accession>A0A183FYK7</accession>
<evidence type="ECO:0000313" key="3">
    <source>
        <dbReference type="Proteomes" id="UP000050761"/>
    </source>
</evidence>
<evidence type="ECO:0000313" key="2">
    <source>
        <dbReference type="EMBL" id="VDO97237.1"/>
    </source>
</evidence>
<feature type="compositionally biased region" description="Basic and acidic residues" evidence="1">
    <location>
        <begin position="150"/>
        <end position="195"/>
    </location>
</feature>
<sequence length="275" mass="31054">MYTKTLFETASKNSTVPATYSSLSRTQSERFRYGSAGEHGGYGSEDKYHYGSYYDDDHGAHSHDRNGYSQGEKASKSSKYATSASGGDHSSGGHHEEDASKYTGSASDYGKDAKTKSYGFFDYKYVQPQYHVEKFHSDEKHAKKYGSSAHEAEAKDRSDGDYYSKGHDGYYGDHGQHESRHGHYSKKDGARGFEKKGHHSGYGSHEGGQHHYGHKGHDEGYKYYMYSPRGGHHEYEPPYYGHDSYYGHDGHDAHDDYHGRGTHHSSYGNEYSPYY</sequence>
<feature type="compositionally biased region" description="Polar residues" evidence="1">
    <location>
        <begin position="1"/>
        <end position="26"/>
    </location>
</feature>
<feature type="region of interest" description="Disordered" evidence="1">
    <location>
        <begin position="143"/>
        <end position="214"/>
    </location>
</feature>
<keyword evidence="3" id="KW-1185">Reference proteome</keyword>
<feature type="compositionally biased region" description="Low complexity" evidence="1">
    <location>
        <begin position="77"/>
        <end position="88"/>
    </location>
</feature>
<dbReference type="EMBL" id="UZAH01028050">
    <property type="protein sequence ID" value="VDO97237.1"/>
    <property type="molecule type" value="Genomic_DNA"/>
</dbReference>
<gene>
    <name evidence="2" type="ORF">HPBE_LOCUS13741</name>
</gene>
<evidence type="ECO:0000256" key="1">
    <source>
        <dbReference type="SAM" id="MobiDB-lite"/>
    </source>
</evidence>
<organism evidence="3 4">
    <name type="scientific">Heligmosomoides polygyrus</name>
    <name type="common">Parasitic roundworm</name>
    <dbReference type="NCBI Taxonomy" id="6339"/>
    <lineage>
        <taxon>Eukaryota</taxon>
        <taxon>Metazoa</taxon>
        <taxon>Ecdysozoa</taxon>
        <taxon>Nematoda</taxon>
        <taxon>Chromadorea</taxon>
        <taxon>Rhabditida</taxon>
        <taxon>Rhabditina</taxon>
        <taxon>Rhabditomorpha</taxon>
        <taxon>Strongyloidea</taxon>
        <taxon>Heligmosomidae</taxon>
        <taxon>Heligmosomoides</taxon>
    </lineage>
</organism>
<name>A0A183FYK7_HELPZ</name>
<accession>A0A3P8AJX3</accession>
<proteinExistence type="predicted"/>
<evidence type="ECO:0000313" key="4">
    <source>
        <dbReference type="WBParaSite" id="HPBE_0001374001-mRNA-1"/>
    </source>
</evidence>
<dbReference type="Proteomes" id="UP000050761">
    <property type="component" value="Unassembled WGS sequence"/>
</dbReference>
<reference evidence="2 3" key="1">
    <citation type="submission" date="2018-11" db="EMBL/GenBank/DDBJ databases">
        <authorList>
            <consortium name="Pathogen Informatics"/>
        </authorList>
    </citation>
    <scope>NUCLEOTIDE SEQUENCE [LARGE SCALE GENOMIC DNA]</scope>
</reference>
<dbReference type="OrthoDB" id="5805706at2759"/>
<protein>
    <submittedName>
        <fullName evidence="4">Filaggrin-2-like</fullName>
    </submittedName>
</protein>
<feature type="region of interest" description="Disordered" evidence="1">
    <location>
        <begin position="1"/>
        <end position="108"/>
    </location>
</feature>
<dbReference type="AlphaFoldDB" id="A0A183FYK7"/>
<dbReference type="WBParaSite" id="HPBE_0001374001-mRNA-1">
    <property type="protein sequence ID" value="HPBE_0001374001-mRNA-1"/>
    <property type="gene ID" value="HPBE_0001374001"/>
</dbReference>
<feature type="region of interest" description="Disordered" evidence="1">
    <location>
        <begin position="256"/>
        <end position="275"/>
    </location>
</feature>
<feature type="compositionally biased region" description="Basic and acidic residues" evidence="1">
    <location>
        <begin position="44"/>
        <end position="66"/>
    </location>
</feature>